<organism evidence="1 2">
    <name type="scientific">Aphis craccivora</name>
    <name type="common">Cowpea aphid</name>
    <dbReference type="NCBI Taxonomy" id="307492"/>
    <lineage>
        <taxon>Eukaryota</taxon>
        <taxon>Metazoa</taxon>
        <taxon>Ecdysozoa</taxon>
        <taxon>Arthropoda</taxon>
        <taxon>Hexapoda</taxon>
        <taxon>Insecta</taxon>
        <taxon>Pterygota</taxon>
        <taxon>Neoptera</taxon>
        <taxon>Paraneoptera</taxon>
        <taxon>Hemiptera</taxon>
        <taxon>Sternorrhyncha</taxon>
        <taxon>Aphidomorpha</taxon>
        <taxon>Aphidoidea</taxon>
        <taxon>Aphididae</taxon>
        <taxon>Aphidini</taxon>
        <taxon>Aphis</taxon>
        <taxon>Aphis</taxon>
    </lineage>
</organism>
<evidence type="ECO:0000313" key="1">
    <source>
        <dbReference type="EMBL" id="KAF0754416.1"/>
    </source>
</evidence>
<sequence>MVQDICMTAELIGITSTKVVQYTLNGDYDHILQKRFRNVVLNSDVKTYEHFSLALNQIKIEPKKIQMNMSINYSQDIRTRDVTKIDTAVDAASFLVGIVQTYLGKNKQPKLESPELIIFVYIKIKKLPYSYTYLSKYRVRVASSIVSFVIL</sequence>
<dbReference type="Proteomes" id="UP000478052">
    <property type="component" value="Unassembled WGS sequence"/>
</dbReference>
<dbReference type="EMBL" id="VUJU01004416">
    <property type="protein sequence ID" value="KAF0754416.1"/>
    <property type="molecule type" value="Genomic_DNA"/>
</dbReference>
<keyword evidence="2" id="KW-1185">Reference proteome</keyword>
<proteinExistence type="predicted"/>
<accession>A0A6G0YEE9</accession>
<name>A0A6G0YEE9_APHCR</name>
<protein>
    <submittedName>
        <fullName evidence="1">YqaJ domain-containing protein</fullName>
    </submittedName>
</protein>
<gene>
    <name evidence="1" type="ORF">FWK35_00019920</name>
</gene>
<comment type="caution">
    <text evidence="1">The sequence shown here is derived from an EMBL/GenBank/DDBJ whole genome shotgun (WGS) entry which is preliminary data.</text>
</comment>
<reference evidence="1 2" key="1">
    <citation type="submission" date="2019-08" db="EMBL/GenBank/DDBJ databases">
        <title>Whole genome of Aphis craccivora.</title>
        <authorList>
            <person name="Voronova N.V."/>
            <person name="Shulinski R.S."/>
            <person name="Bandarenka Y.V."/>
            <person name="Zhorov D.G."/>
            <person name="Warner D."/>
        </authorList>
    </citation>
    <scope>NUCLEOTIDE SEQUENCE [LARGE SCALE GENOMIC DNA]</scope>
    <source>
        <strain evidence="1">180601</strain>
        <tissue evidence="1">Whole Body</tissue>
    </source>
</reference>
<dbReference type="AlphaFoldDB" id="A0A6G0YEE9"/>
<evidence type="ECO:0000313" key="2">
    <source>
        <dbReference type="Proteomes" id="UP000478052"/>
    </source>
</evidence>
<dbReference type="OrthoDB" id="6628960at2759"/>